<dbReference type="Proteomes" id="UP001085076">
    <property type="component" value="Miscellaneous, Linkage group lg05"/>
</dbReference>
<organism evidence="2 3">
    <name type="scientific">Dioscorea zingiberensis</name>
    <dbReference type="NCBI Taxonomy" id="325984"/>
    <lineage>
        <taxon>Eukaryota</taxon>
        <taxon>Viridiplantae</taxon>
        <taxon>Streptophyta</taxon>
        <taxon>Embryophyta</taxon>
        <taxon>Tracheophyta</taxon>
        <taxon>Spermatophyta</taxon>
        <taxon>Magnoliopsida</taxon>
        <taxon>Liliopsida</taxon>
        <taxon>Dioscoreales</taxon>
        <taxon>Dioscoreaceae</taxon>
        <taxon>Dioscorea</taxon>
    </lineage>
</organism>
<evidence type="ECO:0000313" key="2">
    <source>
        <dbReference type="EMBL" id="KAJ0971037.1"/>
    </source>
</evidence>
<accession>A0A9D5CE62</accession>
<reference evidence="2" key="1">
    <citation type="submission" date="2021-03" db="EMBL/GenBank/DDBJ databases">
        <authorList>
            <person name="Li Z."/>
            <person name="Yang C."/>
        </authorList>
    </citation>
    <scope>NUCLEOTIDE SEQUENCE</scope>
    <source>
        <strain evidence="2">Dzin_1.0</strain>
        <tissue evidence="2">Leaf</tissue>
    </source>
</reference>
<dbReference type="InterPro" id="IPR016140">
    <property type="entry name" value="Bifunc_inhib/LTP/seed_store"/>
</dbReference>
<reference evidence="2" key="2">
    <citation type="journal article" date="2022" name="Hortic Res">
        <title>The genome of Dioscorea zingiberensis sheds light on the biosynthesis, origin and evolution of the medicinally important diosgenin saponins.</title>
        <authorList>
            <person name="Li Y."/>
            <person name="Tan C."/>
            <person name="Li Z."/>
            <person name="Guo J."/>
            <person name="Li S."/>
            <person name="Chen X."/>
            <person name="Wang C."/>
            <person name="Dai X."/>
            <person name="Yang H."/>
            <person name="Song W."/>
            <person name="Hou L."/>
            <person name="Xu J."/>
            <person name="Tong Z."/>
            <person name="Xu A."/>
            <person name="Yuan X."/>
            <person name="Wang W."/>
            <person name="Yang Q."/>
            <person name="Chen L."/>
            <person name="Sun Z."/>
            <person name="Wang K."/>
            <person name="Pan B."/>
            <person name="Chen J."/>
            <person name="Bao Y."/>
            <person name="Liu F."/>
            <person name="Qi X."/>
            <person name="Gang D.R."/>
            <person name="Wen J."/>
            <person name="Li J."/>
        </authorList>
    </citation>
    <scope>NUCLEOTIDE SEQUENCE</scope>
    <source>
        <strain evidence="2">Dzin_1.0</strain>
    </source>
</reference>
<dbReference type="SUPFAM" id="SSF47699">
    <property type="entry name" value="Bifunctional inhibitor/lipid-transfer protein/seed storage 2S albumin"/>
    <property type="match status" value="1"/>
</dbReference>
<gene>
    <name evidence="2" type="ORF">J5N97_018996</name>
</gene>
<dbReference type="Pfam" id="PF14368">
    <property type="entry name" value="LTP_2"/>
    <property type="match status" value="1"/>
</dbReference>
<feature type="domain" description="Bifunctional inhibitor/plant lipid transfer protein/seed storage helical" evidence="1">
    <location>
        <begin position="2"/>
        <end position="59"/>
    </location>
</feature>
<evidence type="ECO:0000313" key="3">
    <source>
        <dbReference type="Proteomes" id="UP001085076"/>
    </source>
</evidence>
<dbReference type="CDD" id="cd00010">
    <property type="entry name" value="AAI_LTSS"/>
    <property type="match status" value="1"/>
</dbReference>
<comment type="caution">
    <text evidence="2">The sequence shown here is derived from an EMBL/GenBank/DDBJ whole genome shotgun (WGS) entry which is preliminary data.</text>
</comment>
<protein>
    <recommendedName>
        <fullName evidence="1">Bifunctional inhibitor/plant lipid transfer protein/seed storage helical domain-containing protein</fullName>
    </recommendedName>
</protein>
<dbReference type="Gene3D" id="1.10.110.10">
    <property type="entry name" value="Plant lipid-transfer and hydrophobic proteins"/>
    <property type="match status" value="1"/>
</dbReference>
<sequence length="94" mass="9969">MSRPPETCCKPLAEAVAHDMPCLCIIFSSPEVLKAFNLNLQEAMMLSTGCGISSDQTVCSPAGPSAAPSVNSGALPFKVKWIGVVFVMALPFFY</sequence>
<dbReference type="InterPro" id="IPR036312">
    <property type="entry name" value="Bifun_inhib/LTP/seed_sf"/>
</dbReference>
<dbReference type="AlphaFoldDB" id="A0A9D5CE62"/>
<evidence type="ECO:0000259" key="1">
    <source>
        <dbReference type="Pfam" id="PF14368"/>
    </source>
</evidence>
<dbReference type="EMBL" id="JAGGNH010000005">
    <property type="protein sequence ID" value="KAJ0971037.1"/>
    <property type="molecule type" value="Genomic_DNA"/>
</dbReference>
<keyword evidence="3" id="KW-1185">Reference proteome</keyword>
<proteinExistence type="predicted"/>
<dbReference type="OrthoDB" id="690947at2759"/>
<name>A0A9D5CE62_9LILI</name>